<dbReference type="EMBL" id="JBHSQW010000001">
    <property type="protein sequence ID" value="MFC5992630.1"/>
    <property type="molecule type" value="Genomic_DNA"/>
</dbReference>
<sequence>MATIHPAPEAMQALNRAVPDDQPIVLLNLLRYREWTQHRGEWISGRECYARYANALLPILMRVGGRLLWRGQVGHVLVGPPDETWHEAVLVGYPSRSAFARMLADPVYRSCAQLRTDALEDSRLIVAVAPRRIGPLAWTTLRLATRLVAIKTTRSRKGRACPTGPR</sequence>
<dbReference type="Pfam" id="PF07045">
    <property type="entry name" value="DUF1330"/>
    <property type="match status" value="1"/>
</dbReference>
<dbReference type="PANTHER" id="PTHR40257">
    <property type="match status" value="1"/>
</dbReference>
<keyword evidence="3" id="KW-1185">Reference proteome</keyword>
<dbReference type="SUPFAM" id="SSF54909">
    <property type="entry name" value="Dimeric alpha+beta barrel"/>
    <property type="match status" value="1"/>
</dbReference>
<dbReference type="RefSeq" id="WP_379581383.1">
    <property type="nucleotide sequence ID" value="NZ_JBHSQW010000001.1"/>
</dbReference>
<gene>
    <name evidence="2" type="ORF">ACFQE5_00205</name>
</gene>
<evidence type="ECO:0000313" key="2">
    <source>
        <dbReference type="EMBL" id="MFC5992630.1"/>
    </source>
</evidence>
<name>A0ABW1IWF6_9PSEU</name>
<accession>A0ABW1IWF6</accession>
<evidence type="ECO:0000259" key="1">
    <source>
        <dbReference type="Pfam" id="PF07045"/>
    </source>
</evidence>
<dbReference type="Gene3D" id="3.30.70.100">
    <property type="match status" value="1"/>
</dbReference>
<feature type="domain" description="DUF1330" evidence="1">
    <location>
        <begin position="46"/>
        <end position="126"/>
    </location>
</feature>
<reference evidence="3" key="1">
    <citation type="journal article" date="2019" name="Int. J. Syst. Evol. Microbiol.">
        <title>The Global Catalogue of Microorganisms (GCM) 10K type strain sequencing project: providing services to taxonomists for standard genome sequencing and annotation.</title>
        <authorList>
            <consortium name="The Broad Institute Genomics Platform"/>
            <consortium name="The Broad Institute Genome Sequencing Center for Infectious Disease"/>
            <person name="Wu L."/>
            <person name="Ma J."/>
        </authorList>
    </citation>
    <scope>NUCLEOTIDE SEQUENCE [LARGE SCALE GENOMIC DNA]</scope>
    <source>
        <strain evidence="3">CCM 8391</strain>
    </source>
</reference>
<dbReference type="InterPro" id="IPR011008">
    <property type="entry name" value="Dimeric_a/b-barrel"/>
</dbReference>
<dbReference type="PANTHER" id="PTHR40257:SF1">
    <property type="entry name" value="DUF1330 DOMAIN-CONTAINING PROTEIN"/>
    <property type="match status" value="1"/>
</dbReference>
<comment type="caution">
    <text evidence="2">The sequence shown here is derived from an EMBL/GenBank/DDBJ whole genome shotgun (WGS) entry which is preliminary data.</text>
</comment>
<dbReference type="Proteomes" id="UP001596302">
    <property type="component" value="Unassembled WGS sequence"/>
</dbReference>
<proteinExistence type="predicted"/>
<dbReference type="InterPro" id="IPR010753">
    <property type="entry name" value="DUF1330"/>
</dbReference>
<organism evidence="2 3">
    <name type="scientific">Pseudonocardia hispaniensis</name>
    <dbReference type="NCBI Taxonomy" id="904933"/>
    <lineage>
        <taxon>Bacteria</taxon>
        <taxon>Bacillati</taxon>
        <taxon>Actinomycetota</taxon>
        <taxon>Actinomycetes</taxon>
        <taxon>Pseudonocardiales</taxon>
        <taxon>Pseudonocardiaceae</taxon>
        <taxon>Pseudonocardia</taxon>
    </lineage>
</organism>
<protein>
    <submittedName>
        <fullName evidence="2">DUF1330 domain-containing protein</fullName>
    </submittedName>
</protein>
<evidence type="ECO:0000313" key="3">
    <source>
        <dbReference type="Proteomes" id="UP001596302"/>
    </source>
</evidence>